<feature type="domain" description="HTH luxR-type" evidence="4">
    <location>
        <begin position="28"/>
        <end position="93"/>
    </location>
</feature>
<name>A0A0F9BRS6_9ZZZZ</name>
<dbReference type="EMBL" id="LAZR01036529">
    <property type="protein sequence ID" value="KKL24604.1"/>
    <property type="molecule type" value="Genomic_DNA"/>
</dbReference>
<dbReference type="Gene3D" id="1.10.10.10">
    <property type="entry name" value="Winged helix-like DNA-binding domain superfamily/Winged helix DNA-binding domain"/>
    <property type="match status" value="1"/>
</dbReference>
<dbReference type="InterPro" id="IPR016032">
    <property type="entry name" value="Sig_transdc_resp-reg_C-effctor"/>
</dbReference>
<dbReference type="GO" id="GO:0006355">
    <property type="term" value="P:regulation of DNA-templated transcription"/>
    <property type="evidence" value="ECO:0007669"/>
    <property type="project" value="InterPro"/>
</dbReference>
<dbReference type="SUPFAM" id="SSF46894">
    <property type="entry name" value="C-terminal effector domain of the bipartite response regulators"/>
    <property type="match status" value="1"/>
</dbReference>
<gene>
    <name evidence="5" type="ORF">LCGC14_2413670</name>
</gene>
<evidence type="ECO:0000313" key="5">
    <source>
        <dbReference type="EMBL" id="KKL24604.1"/>
    </source>
</evidence>
<organism evidence="5">
    <name type="scientific">marine sediment metagenome</name>
    <dbReference type="NCBI Taxonomy" id="412755"/>
    <lineage>
        <taxon>unclassified sequences</taxon>
        <taxon>metagenomes</taxon>
        <taxon>ecological metagenomes</taxon>
    </lineage>
</organism>
<proteinExistence type="predicted"/>
<evidence type="ECO:0000256" key="2">
    <source>
        <dbReference type="ARBA" id="ARBA00023125"/>
    </source>
</evidence>
<dbReference type="AlphaFoldDB" id="A0A0F9BRS6"/>
<dbReference type="PRINTS" id="PR00038">
    <property type="entry name" value="HTHLUXR"/>
</dbReference>
<dbReference type="Pfam" id="PF00196">
    <property type="entry name" value="GerE"/>
    <property type="match status" value="1"/>
</dbReference>
<dbReference type="CDD" id="cd06170">
    <property type="entry name" value="LuxR_C_like"/>
    <property type="match status" value="1"/>
</dbReference>
<evidence type="ECO:0000256" key="3">
    <source>
        <dbReference type="ARBA" id="ARBA00023163"/>
    </source>
</evidence>
<keyword evidence="3" id="KW-0804">Transcription</keyword>
<dbReference type="InterPro" id="IPR000792">
    <property type="entry name" value="Tscrpt_reg_LuxR_C"/>
</dbReference>
<evidence type="ECO:0000256" key="1">
    <source>
        <dbReference type="ARBA" id="ARBA00023015"/>
    </source>
</evidence>
<dbReference type="PROSITE" id="PS00622">
    <property type="entry name" value="HTH_LUXR_1"/>
    <property type="match status" value="1"/>
</dbReference>
<reference evidence="5" key="1">
    <citation type="journal article" date="2015" name="Nature">
        <title>Complex archaea that bridge the gap between prokaryotes and eukaryotes.</title>
        <authorList>
            <person name="Spang A."/>
            <person name="Saw J.H."/>
            <person name="Jorgensen S.L."/>
            <person name="Zaremba-Niedzwiedzka K."/>
            <person name="Martijn J."/>
            <person name="Lind A.E."/>
            <person name="van Eijk R."/>
            <person name="Schleper C."/>
            <person name="Guy L."/>
            <person name="Ettema T.J."/>
        </authorList>
    </citation>
    <scope>NUCLEOTIDE SEQUENCE</scope>
</reference>
<dbReference type="PANTHER" id="PTHR44688:SF16">
    <property type="entry name" value="DNA-BINDING TRANSCRIPTIONAL ACTIVATOR DEVR_DOSR"/>
    <property type="match status" value="1"/>
</dbReference>
<dbReference type="PROSITE" id="PS50043">
    <property type="entry name" value="HTH_LUXR_2"/>
    <property type="match status" value="1"/>
</dbReference>
<comment type="caution">
    <text evidence="5">The sequence shown here is derived from an EMBL/GenBank/DDBJ whole genome shotgun (WGS) entry which is preliminary data.</text>
</comment>
<dbReference type="SMART" id="SM00421">
    <property type="entry name" value="HTH_LUXR"/>
    <property type="match status" value="1"/>
</dbReference>
<keyword evidence="2" id="KW-0238">DNA-binding</keyword>
<accession>A0A0F9BRS6</accession>
<dbReference type="GO" id="GO:0003677">
    <property type="term" value="F:DNA binding"/>
    <property type="evidence" value="ECO:0007669"/>
    <property type="project" value="UniProtKB-KW"/>
</dbReference>
<protein>
    <recommendedName>
        <fullName evidence="4">HTH luxR-type domain-containing protein</fullName>
    </recommendedName>
</protein>
<evidence type="ECO:0000259" key="4">
    <source>
        <dbReference type="PROSITE" id="PS50043"/>
    </source>
</evidence>
<dbReference type="PANTHER" id="PTHR44688">
    <property type="entry name" value="DNA-BINDING TRANSCRIPTIONAL ACTIVATOR DEVR_DOSR"/>
    <property type="match status" value="1"/>
</dbReference>
<sequence>MAEGESVLHPAIAAKVFKRYTSPGRAPAQEEVDRLSDRESEVLAMAARGLSNKMIARELSLSDRTVQVHLSNIFGKLGVASRTEAVITALQRGLLRLEEIS</sequence>
<dbReference type="InterPro" id="IPR036388">
    <property type="entry name" value="WH-like_DNA-bd_sf"/>
</dbReference>
<keyword evidence="1" id="KW-0805">Transcription regulation</keyword>